<keyword evidence="1" id="KW-1133">Transmembrane helix</keyword>
<dbReference type="Proteomes" id="UP000184499">
    <property type="component" value="Unassembled WGS sequence"/>
</dbReference>
<evidence type="ECO:0000256" key="1">
    <source>
        <dbReference type="SAM" id="Phobius"/>
    </source>
</evidence>
<keyword evidence="3" id="KW-1185">Reference proteome</keyword>
<name>A0A1L9V2I1_ASPBC</name>
<protein>
    <recommendedName>
        <fullName evidence="4">Transmembrane protein</fullName>
    </recommendedName>
</protein>
<keyword evidence="1" id="KW-0812">Transmembrane</keyword>
<dbReference type="AlphaFoldDB" id="A0A1L9V2I1"/>
<feature type="transmembrane region" description="Helical" evidence="1">
    <location>
        <begin position="45"/>
        <end position="71"/>
    </location>
</feature>
<dbReference type="GeneID" id="93574693"/>
<evidence type="ECO:0008006" key="4">
    <source>
        <dbReference type="Google" id="ProtNLM"/>
    </source>
</evidence>
<dbReference type="RefSeq" id="XP_067485401.1">
    <property type="nucleotide sequence ID" value="XM_067622205.1"/>
</dbReference>
<proteinExistence type="predicted"/>
<accession>A0A1L9V2I1</accession>
<sequence>MRMGLASFGTIRSTCCFFFSFSPPNSVTRRRPESSCSNLRRRAALTIILVFPFPRLLFLFTSFLSVLFLLFPRLLFLLPSFYFPLCPSPQSKIPFPNPPDNLWADSSILFPQTHVAGPVPRPWASRYFGLPHTPRIAFKGSFSQILSSHTSLLQPSTSYICLLTLPGSFSAWCVDIGWRLSSLPVLVYYYSLSLSLSSLQSPLSLTDPLTRLDSILPVTHVAHYW</sequence>
<evidence type="ECO:0000313" key="2">
    <source>
        <dbReference type="EMBL" id="OJJ78154.1"/>
    </source>
</evidence>
<dbReference type="VEuPathDB" id="FungiDB:ASPBRDRAFT_257495"/>
<dbReference type="EMBL" id="KV878679">
    <property type="protein sequence ID" value="OJJ78154.1"/>
    <property type="molecule type" value="Genomic_DNA"/>
</dbReference>
<evidence type="ECO:0000313" key="3">
    <source>
        <dbReference type="Proteomes" id="UP000184499"/>
    </source>
</evidence>
<reference evidence="3" key="1">
    <citation type="journal article" date="2017" name="Genome Biol.">
        <title>Comparative genomics reveals high biological diversity and specific adaptations in the industrially and medically important fungal genus Aspergillus.</title>
        <authorList>
            <person name="de Vries R.P."/>
            <person name="Riley R."/>
            <person name="Wiebenga A."/>
            <person name="Aguilar-Osorio G."/>
            <person name="Amillis S."/>
            <person name="Uchima C.A."/>
            <person name="Anderluh G."/>
            <person name="Asadollahi M."/>
            <person name="Askin M."/>
            <person name="Barry K."/>
            <person name="Battaglia E."/>
            <person name="Bayram O."/>
            <person name="Benocci T."/>
            <person name="Braus-Stromeyer S.A."/>
            <person name="Caldana C."/>
            <person name="Canovas D."/>
            <person name="Cerqueira G.C."/>
            <person name="Chen F."/>
            <person name="Chen W."/>
            <person name="Choi C."/>
            <person name="Clum A."/>
            <person name="Dos Santos R.A."/>
            <person name="Damasio A.R."/>
            <person name="Diallinas G."/>
            <person name="Emri T."/>
            <person name="Fekete E."/>
            <person name="Flipphi M."/>
            <person name="Freyberg S."/>
            <person name="Gallo A."/>
            <person name="Gournas C."/>
            <person name="Habgood R."/>
            <person name="Hainaut M."/>
            <person name="Harispe M.L."/>
            <person name="Henrissat B."/>
            <person name="Hilden K.S."/>
            <person name="Hope R."/>
            <person name="Hossain A."/>
            <person name="Karabika E."/>
            <person name="Karaffa L."/>
            <person name="Karanyi Z."/>
            <person name="Krasevec N."/>
            <person name="Kuo A."/>
            <person name="Kusch H."/>
            <person name="LaButti K."/>
            <person name="Lagendijk E.L."/>
            <person name="Lapidus A."/>
            <person name="Levasseur A."/>
            <person name="Lindquist E."/>
            <person name="Lipzen A."/>
            <person name="Logrieco A.F."/>
            <person name="MacCabe A."/>
            <person name="Maekelae M.R."/>
            <person name="Malavazi I."/>
            <person name="Melin P."/>
            <person name="Meyer V."/>
            <person name="Mielnichuk N."/>
            <person name="Miskei M."/>
            <person name="Molnar A.P."/>
            <person name="Mule G."/>
            <person name="Ngan C.Y."/>
            <person name="Orejas M."/>
            <person name="Orosz E."/>
            <person name="Ouedraogo J.P."/>
            <person name="Overkamp K.M."/>
            <person name="Park H.-S."/>
            <person name="Perrone G."/>
            <person name="Piumi F."/>
            <person name="Punt P.J."/>
            <person name="Ram A.F."/>
            <person name="Ramon A."/>
            <person name="Rauscher S."/>
            <person name="Record E."/>
            <person name="Riano-Pachon D.M."/>
            <person name="Robert V."/>
            <person name="Roehrig J."/>
            <person name="Ruller R."/>
            <person name="Salamov A."/>
            <person name="Salih N.S."/>
            <person name="Samson R.A."/>
            <person name="Sandor E."/>
            <person name="Sanguinetti M."/>
            <person name="Schuetze T."/>
            <person name="Sepcic K."/>
            <person name="Shelest E."/>
            <person name="Sherlock G."/>
            <person name="Sophianopoulou V."/>
            <person name="Squina F.M."/>
            <person name="Sun H."/>
            <person name="Susca A."/>
            <person name="Todd R.B."/>
            <person name="Tsang A."/>
            <person name="Unkles S.E."/>
            <person name="van de Wiele N."/>
            <person name="van Rossen-Uffink D."/>
            <person name="Oliveira J.V."/>
            <person name="Vesth T.C."/>
            <person name="Visser J."/>
            <person name="Yu J.-H."/>
            <person name="Zhou M."/>
            <person name="Andersen M.R."/>
            <person name="Archer D.B."/>
            <person name="Baker S.E."/>
            <person name="Benoit I."/>
            <person name="Brakhage A.A."/>
            <person name="Braus G.H."/>
            <person name="Fischer R."/>
            <person name="Frisvad J.C."/>
            <person name="Goldman G.H."/>
            <person name="Houbraken J."/>
            <person name="Oakley B."/>
            <person name="Pocsi I."/>
            <person name="Scazzocchio C."/>
            <person name="Seiboth B."/>
            <person name="vanKuyk P.A."/>
            <person name="Wortman J."/>
            <person name="Dyer P.S."/>
            <person name="Grigoriev I.V."/>
        </authorList>
    </citation>
    <scope>NUCLEOTIDE SEQUENCE [LARGE SCALE GENOMIC DNA]</scope>
    <source>
        <strain evidence="3">CBS 101740 / IMI 381727 / IBT 21946</strain>
    </source>
</reference>
<keyword evidence="1" id="KW-0472">Membrane</keyword>
<organism evidence="2 3">
    <name type="scientific">Aspergillus brasiliensis (strain CBS 101740 / IMI 381727 / IBT 21946)</name>
    <dbReference type="NCBI Taxonomy" id="767769"/>
    <lineage>
        <taxon>Eukaryota</taxon>
        <taxon>Fungi</taxon>
        <taxon>Dikarya</taxon>
        <taxon>Ascomycota</taxon>
        <taxon>Pezizomycotina</taxon>
        <taxon>Eurotiomycetes</taxon>
        <taxon>Eurotiomycetidae</taxon>
        <taxon>Eurotiales</taxon>
        <taxon>Aspergillaceae</taxon>
        <taxon>Aspergillus</taxon>
        <taxon>Aspergillus subgen. Circumdati</taxon>
    </lineage>
</organism>
<gene>
    <name evidence="2" type="ORF">ASPBRDRAFT_257495</name>
</gene>